<protein>
    <submittedName>
        <fullName evidence="1">Uncharacterized protein</fullName>
    </submittedName>
</protein>
<evidence type="ECO:0000313" key="2">
    <source>
        <dbReference type="Proteomes" id="UP000228934"/>
    </source>
</evidence>
<accession>A0A2G9RHC7</accession>
<evidence type="ECO:0000313" key="1">
    <source>
        <dbReference type="EMBL" id="PIO27244.1"/>
    </source>
</evidence>
<dbReference type="EMBL" id="KV943178">
    <property type="protein sequence ID" value="PIO27244.1"/>
    <property type="molecule type" value="Genomic_DNA"/>
</dbReference>
<organism evidence="1 2">
    <name type="scientific">Aquarana catesbeiana</name>
    <name type="common">American bullfrog</name>
    <name type="synonym">Rana catesbeiana</name>
    <dbReference type="NCBI Taxonomy" id="8400"/>
    <lineage>
        <taxon>Eukaryota</taxon>
        <taxon>Metazoa</taxon>
        <taxon>Chordata</taxon>
        <taxon>Craniata</taxon>
        <taxon>Vertebrata</taxon>
        <taxon>Euteleostomi</taxon>
        <taxon>Amphibia</taxon>
        <taxon>Batrachia</taxon>
        <taxon>Anura</taxon>
        <taxon>Neobatrachia</taxon>
        <taxon>Ranoidea</taxon>
        <taxon>Ranidae</taxon>
        <taxon>Aquarana</taxon>
    </lineage>
</organism>
<gene>
    <name evidence="1" type="ORF">AB205_0011140</name>
</gene>
<dbReference type="Proteomes" id="UP000228934">
    <property type="component" value="Unassembled WGS sequence"/>
</dbReference>
<reference evidence="2" key="1">
    <citation type="journal article" date="2017" name="Nat. Commun.">
        <title>The North American bullfrog draft genome provides insight into hormonal regulation of long noncoding RNA.</title>
        <authorList>
            <person name="Hammond S.A."/>
            <person name="Warren R.L."/>
            <person name="Vandervalk B.P."/>
            <person name="Kucuk E."/>
            <person name="Khan H."/>
            <person name="Gibb E.A."/>
            <person name="Pandoh P."/>
            <person name="Kirk H."/>
            <person name="Zhao Y."/>
            <person name="Jones M."/>
            <person name="Mungall A.J."/>
            <person name="Coope R."/>
            <person name="Pleasance S."/>
            <person name="Moore R.A."/>
            <person name="Holt R.A."/>
            <person name="Round J.M."/>
            <person name="Ohora S."/>
            <person name="Walle B.V."/>
            <person name="Veldhoen N."/>
            <person name="Helbing C.C."/>
            <person name="Birol I."/>
        </authorList>
    </citation>
    <scope>NUCLEOTIDE SEQUENCE [LARGE SCALE GENOMIC DNA]</scope>
</reference>
<proteinExistence type="predicted"/>
<sequence length="44" mass="4996">MGRRKTVGVCCSPPPSISSETRWKVRTKSYIHNHLGAKEQKNKV</sequence>
<name>A0A2G9RHC7_AQUCT</name>
<keyword evidence="2" id="KW-1185">Reference proteome</keyword>
<dbReference type="AlphaFoldDB" id="A0A2G9RHC7"/>